<keyword evidence="3 6" id="KW-0963">Cytoplasm</keyword>
<dbReference type="InterPro" id="IPR022896">
    <property type="entry name" value="TrioseP_Isoase_bac/euk"/>
</dbReference>
<proteinExistence type="inferred from homology"/>
<evidence type="ECO:0000256" key="7">
    <source>
        <dbReference type="RuleBase" id="RU363013"/>
    </source>
</evidence>
<comment type="function">
    <text evidence="6">Involved in the gluconeogenesis. Catalyzes stereospecifically the conversion of dihydroxyacetone phosphate (DHAP) to D-glyceraldehyde-3-phosphate (G3P).</text>
</comment>
<comment type="subunit">
    <text evidence="6 7">Homodimer.</text>
</comment>
<evidence type="ECO:0000313" key="8">
    <source>
        <dbReference type="EMBL" id="AVQ30252.1"/>
    </source>
</evidence>
<dbReference type="InterPro" id="IPR000652">
    <property type="entry name" value="Triosephosphate_isomerase"/>
</dbReference>
<dbReference type="CDD" id="cd00311">
    <property type="entry name" value="TIM"/>
    <property type="match status" value="1"/>
</dbReference>
<feature type="binding site" evidence="6">
    <location>
        <position position="173"/>
    </location>
    <ligand>
        <name>substrate</name>
    </ligand>
</feature>
<dbReference type="GeneID" id="77466949"/>
<dbReference type="InterPro" id="IPR013785">
    <property type="entry name" value="Aldolase_TIM"/>
</dbReference>
<dbReference type="Gene3D" id="3.20.20.70">
    <property type="entry name" value="Aldolase class I"/>
    <property type="match status" value="1"/>
</dbReference>
<feature type="active site" description="Electrophile" evidence="6">
    <location>
        <position position="95"/>
    </location>
</feature>
<protein>
    <recommendedName>
        <fullName evidence="6 7">Triosephosphate isomerase</fullName>
        <shortName evidence="6">TIM</shortName>
        <shortName evidence="6">TPI</shortName>
        <ecNumber evidence="6 7">5.3.1.1</ecNumber>
    </recommendedName>
    <alternativeName>
        <fullName evidence="6">Triose-phosphate isomerase</fullName>
    </alternativeName>
</protein>
<comment type="subcellular location">
    <subcellularLocation>
        <location evidence="6 7">Cytoplasm</location>
    </subcellularLocation>
</comment>
<dbReference type="Pfam" id="PF00121">
    <property type="entry name" value="TIM"/>
    <property type="match status" value="1"/>
</dbReference>
<evidence type="ECO:0000256" key="2">
    <source>
        <dbReference type="ARBA" id="ARBA00022432"/>
    </source>
</evidence>
<comment type="pathway">
    <text evidence="6 7">Carbohydrate biosynthesis; gluconeogenesis.</text>
</comment>
<feature type="binding site" evidence="6">
    <location>
        <begin position="9"/>
        <end position="11"/>
    </location>
    <ligand>
        <name>substrate</name>
    </ligand>
</feature>
<evidence type="ECO:0000313" key="9">
    <source>
        <dbReference type="Proteomes" id="UP000241238"/>
    </source>
</evidence>
<dbReference type="PROSITE" id="PS00171">
    <property type="entry name" value="TIM_1"/>
    <property type="match status" value="1"/>
</dbReference>
<feature type="binding site" evidence="6">
    <location>
        <position position="213"/>
    </location>
    <ligand>
        <name>substrate</name>
    </ligand>
</feature>
<name>A0ABN5JEQ7_FUSVA</name>
<comment type="catalytic activity">
    <reaction evidence="6 7">
        <text>D-glyceraldehyde 3-phosphate = dihydroxyacetone phosphate</text>
        <dbReference type="Rhea" id="RHEA:18585"/>
        <dbReference type="ChEBI" id="CHEBI:57642"/>
        <dbReference type="ChEBI" id="CHEBI:59776"/>
        <dbReference type="EC" id="5.3.1.1"/>
    </reaction>
</comment>
<dbReference type="Proteomes" id="UP000241238">
    <property type="component" value="Chromosome"/>
</dbReference>
<accession>A0ABN5JEQ7</accession>
<dbReference type="GO" id="GO:0016853">
    <property type="term" value="F:isomerase activity"/>
    <property type="evidence" value="ECO:0007669"/>
    <property type="project" value="UniProtKB-KW"/>
</dbReference>
<dbReference type="InterPro" id="IPR020861">
    <property type="entry name" value="Triosephosphate_isomerase_AS"/>
</dbReference>
<keyword evidence="2 6" id="KW-0312">Gluconeogenesis</keyword>
<evidence type="ECO:0000256" key="1">
    <source>
        <dbReference type="ARBA" id="ARBA00007422"/>
    </source>
</evidence>
<dbReference type="HAMAP" id="MF_00147_B">
    <property type="entry name" value="TIM_B"/>
    <property type="match status" value="1"/>
</dbReference>
<dbReference type="NCBIfam" id="TIGR00419">
    <property type="entry name" value="tim"/>
    <property type="match status" value="1"/>
</dbReference>
<comment type="similarity">
    <text evidence="1 6 7">Belongs to the triosephosphate isomerase family.</text>
</comment>
<dbReference type="EC" id="5.3.1.1" evidence="6 7"/>
<sequence>MRKKVIAGNWKMNKTNTEAVEMLTELKELVKGIDNVGIIIGAPFTALSDAVKAVKGSNIAIAAENVYPKDSGAYTGEVSPVMLKSIGVEYVILGHSERREYFKESDEFINEKVKAVLAAGMLPILCIGEKLEERESGKTAEVTETQIRGGLKDLTAEEAKKVIVAYEPVWAIGTGRTATPEMAQETHRQVRDVLVSMFGNETAEEMIIQYGGSMKPDNAVELLAQKDIDGGLIGGASLKASSFAEIVVAGK</sequence>
<dbReference type="PROSITE" id="PS51440">
    <property type="entry name" value="TIM_2"/>
    <property type="match status" value="1"/>
</dbReference>
<keyword evidence="9" id="KW-1185">Reference proteome</keyword>
<dbReference type="SUPFAM" id="SSF51351">
    <property type="entry name" value="Triosephosphate isomerase (TIM)"/>
    <property type="match status" value="1"/>
</dbReference>
<dbReference type="EMBL" id="CP028103">
    <property type="protein sequence ID" value="AVQ30252.1"/>
    <property type="molecule type" value="Genomic_DNA"/>
</dbReference>
<keyword evidence="4 6" id="KW-0324">Glycolysis</keyword>
<reference evidence="9" key="1">
    <citation type="journal article" date="2018" name="MSphere">
        <title>Fusobacterium Genomics Using MinION and Illumina Sequencing Enables Genome Completion and Correction.</title>
        <authorList>
            <person name="Todd S.M."/>
            <person name="Settlage R.E."/>
            <person name="Lahmers K.K."/>
            <person name="Slade D.J."/>
        </authorList>
    </citation>
    <scope>NUCLEOTIDE SEQUENCE [LARGE SCALE GENOMIC DNA]</scope>
    <source>
        <strain evidence="9">ATCC 27725</strain>
    </source>
</reference>
<evidence type="ECO:0000256" key="3">
    <source>
        <dbReference type="ARBA" id="ARBA00022490"/>
    </source>
</evidence>
<evidence type="ECO:0000256" key="4">
    <source>
        <dbReference type="ARBA" id="ARBA00023152"/>
    </source>
</evidence>
<gene>
    <name evidence="6" type="primary">tpiA</name>
    <name evidence="8" type="ORF">C4N18_03020</name>
</gene>
<dbReference type="InterPro" id="IPR035990">
    <property type="entry name" value="TIM_sf"/>
</dbReference>
<dbReference type="RefSeq" id="WP_005949099.1">
    <property type="nucleotide sequence ID" value="NZ_CP028103.1"/>
</dbReference>
<dbReference type="PANTHER" id="PTHR21139">
    <property type="entry name" value="TRIOSEPHOSPHATE ISOMERASE"/>
    <property type="match status" value="1"/>
</dbReference>
<evidence type="ECO:0000256" key="5">
    <source>
        <dbReference type="ARBA" id="ARBA00023235"/>
    </source>
</evidence>
<feature type="binding site" evidence="6">
    <location>
        <begin position="234"/>
        <end position="235"/>
    </location>
    <ligand>
        <name>substrate</name>
    </ligand>
</feature>
<comment type="pathway">
    <text evidence="6 7">Carbohydrate degradation; glycolysis; D-glyceraldehyde 3-phosphate from glycerone phosphate: step 1/1.</text>
</comment>
<dbReference type="PANTHER" id="PTHR21139:SF42">
    <property type="entry name" value="TRIOSEPHOSPHATE ISOMERASE"/>
    <property type="match status" value="1"/>
</dbReference>
<keyword evidence="5 6" id="KW-0413">Isomerase</keyword>
<feature type="active site" description="Proton acceptor" evidence="6">
    <location>
        <position position="167"/>
    </location>
</feature>
<organism evidence="8 9">
    <name type="scientific">Fusobacterium varium ATCC 27725</name>
    <dbReference type="NCBI Taxonomy" id="469618"/>
    <lineage>
        <taxon>Bacteria</taxon>
        <taxon>Fusobacteriati</taxon>
        <taxon>Fusobacteriota</taxon>
        <taxon>Fusobacteriia</taxon>
        <taxon>Fusobacteriales</taxon>
        <taxon>Fusobacteriaceae</taxon>
        <taxon>Fusobacterium</taxon>
    </lineage>
</organism>
<evidence type="ECO:0000256" key="6">
    <source>
        <dbReference type="HAMAP-Rule" id="MF_00147"/>
    </source>
</evidence>